<proteinExistence type="predicted"/>
<keyword evidence="2" id="KW-1003">Cell membrane</keyword>
<dbReference type="PANTHER" id="PTHR33908">
    <property type="entry name" value="MANNOSYLTRANSFERASE YKCB-RELATED"/>
    <property type="match status" value="1"/>
</dbReference>
<reference evidence="10" key="2">
    <citation type="submission" date="2022-09" db="EMBL/GenBank/DDBJ databases">
        <title>Intensive care unit water sources are persistently colonized with multi-drug resistant bacteria and are the site of extensive horizontal gene transfer of antibiotic resistance genes.</title>
        <authorList>
            <person name="Diorio-Toth L."/>
        </authorList>
    </citation>
    <scope>NUCLEOTIDE SEQUENCE</scope>
    <source>
        <strain evidence="10">GD03843</strain>
    </source>
</reference>
<comment type="subcellular location">
    <subcellularLocation>
        <location evidence="1">Cell membrane</location>
        <topology evidence="1">Multi-pass membrane protein</topology>
    </subcellularLocation>
</comment>
<dbReference type="InterPro" id="IPR050297">
    <property type="entry name" value="LipidA_mod_glycosyltrf_83"/>
</dbReference>
<evidence type="ECO:0000256" key="8">
    <source>
        <dbReference type="SAM" id="Phobius"/>
    </source>
</evidence>
<evidence type="ECO:0000256" key="7">
    <source>
        <dbReference type="ARBA" id="ARBA00023136"/>
    </source>
</evidence>
<dbReference type="RefSeq" id="WP_100854021.1">
    <property type="nucleotide sequence ID" value="NZ_CADIJT010000003.1"/>
</dbReference>
<evidence type="ECO:0000259" key="9">
    <source>
        <dbReference type="Pfam" id="PF02366"/>
    </source>
</evidence>
<feature type="transmembrane region" description="Helical" evidence="8">
    <location>
        <begin position="301"/>
        <end position="321"/>
    </location>
</feature>
<feature type="transmembrane region" description="Helical" evidence="8">
    <location>
        <begin position="83"/>
        <end position="103"/>
    </location>
</feature>
<feature type="transmembrane region" description="Helical" evidence="8">
    <location>
        <begin position="327"/>
        <end position="347"/>
    </location>
</feature>
<feature type="transmembrane region" description="Helical" evidence="8">
    <location>
        <begin position="115"/>
        <end position="143"/>
    </location>
</feature>
<dbReference type="GO" id="GO:0006493">
    <property type="term" value="P:protein O-linked glycosylation"/>
    <property type="evidence" value="ECO:0007669"/>
    <property type="project" value="InterPro"/>
</dbReference>
<evidence type="ECO:0000313" key="12">
    <source>
        <dbReference type="Proteomes" id="UP000239990"/>
    </source>
</evidence>
<evidence type="ECO:0000313" key="10">
    <source>
        <dbReference type="EMBL" id="MDH0735459.1"/>
    </source>
</evidence>
<name>A0A2K8S0A0_9BURK</name>
<dbReference type="PANTHER" id="PTHR33908:SF3">
    <property type="entry name" value="UNDECAPRENYL PHOSPHATE-ALPHA-4-AMINO-4-DEOXY-L-ARABINOSE ARABINOSYL TRANSFERASE"/>
    <property type="match status" value="1"/>
</dbReference>
<dbReference type="OrthoDB" id="9775035at2"/>
<evidence type="ECO:0000256" key="3">
    <source>
        <dbReference type="ARBA" id="ARBA00022676"/>
    </source>
</evidence>
<gene>
    <name evidence="11" type="ORF">C4E15_06035</name>
    <name evidence="10" type="ORF">N5D93_06535</name>
</gene>
<dbReference type="Pfam" id="PF02366">
    <property type="entry name" value="PMT"/>
    <property type="match status" value="1"/>
</dbReference>
<feature type="transmembrane region" description="Helical" evidence="8">
    <location>
        <begin position="270"/>
        <end position="289"/>
    </location>
</feature>
<feature type="transmembrane region" description="Helical" evidence="8">
    <location>
        <begin position="199"/>
        <end position="223"/>
    </location>
</feature>
<keyword evidence="7 8" id="KW-0472">Membrane</keyword>
<feature type="transmembrane region" description="Helical" evidence="8">
    <location>
        <begin position="7"/>
        <end position="29"/>
    </location>
</feature>
<evidence type="ECO:0000256" key="5">
    <source>
        <dbReference type="ARBA" id="ARBA00022692"/>
    </source>
</evidence>
<dbReference type="GeneID" id="92905926"/>
<dbReference type="InterPro" id="IPR003342">
    <property type="entry name" value="ArnT-like_N"/>
</dbReference>
<organism evidence="10 13">
    <name type="scientific">Achromobacter spanius</name>
    <dbReference type="NCBI Taxonomy" id="217203"/>
    <lineage>
        <taxon>Bacteria</taxon>
        <taxon>Pseudomonadati</taxon>
        <taxon>Pseudomonadota</taxon>
        <taxon>Betaproteobacteria</taxon>
        <taxon>Burkholderiales</taxon>
        <taxon>Alcaligenaceae</taxon>
        <taxon>Achromobacter</taxon>
    </lineage>
</organism>
<dbReference type="GO" id="GO:0000030">
    <property type="term" value="F:mannosyltransferase activity"/>
    <property type="evidence" value="ECO:0007669"/>
    <property type="project" value="InterPro"/>
</dbReference>
<comment type="caution">
    <text evidence="10">The sequence shown here is derived from an EMBL/GenBank/DDBJ whole genome shotgun (WGS) entry which is preliminary data.</text>
</comment>
<dbReference type="Proteomes" id="UP001161094">
    <property type="component" value="Unassembled WGS sequence"/>
</dbReference>
<keyword evidence="3" id="KW-0328">Glycosyltransferase</keyword>
<evidence type="ECO:0000313" key="13">
    <source>
        <dbReference type="Proteomes" id="UP001161094"/>
    </source>
</evidence>
<evidence type="ECO:0000256" key="2">
    <source>
        <dbReference type="ARBA" id="ARBA00022475"/>
    </source>
</evidence>
<evidence type="ECO:0000256" key="6">
    <source>
        <dbReference type="ARBA" id="ARBA00022989"/>
    </source>
</evidence>
<feature type="transmembrane region" description="Helical" evidence="8">
    <location>
        <begin position="163"/>
        <end position="192"/>
    </location>
</feature>
<dbReference type="AlphaFoldDB" id="A0A2K8S0A0"/>
<dbReference type="EMBL" id="PREU01000002">
    <property type="protein sequence ID" value="PPA77572.1"/>
    <property type="molecule type" value="Genomic_DNA"/>
</dbReference>
<evidence type="ECO:0000313" key="11">
    <source>
        <dbReference type="EMBL" id="PPA77572.1"/>
    </source>
</evidence>
<dbReference type="GO" id="GO:0016763">
    <property type="term" value="F:pentosyltransferase activity"/>
    <property type="evidence" value="ECO:0007669"/>
    <property type="project" value="TreeGrafter"/>
</dbReference>
<dbReference type="GO" id="GO:0010041">
    <property type="term" value="P:response to iron(III) ion"/>
    <property type="evidence" value="ECO:0007669"/>
    <property type="project" value="TreeGrafter"/>
</dbReference>
<dbReference type="KEGG" id="asw:CVS48_08280"/>
<dbReference type="GO" id="GO:0005886">
    <property type="term" value="C:plasma membrane"/>
    <property type="evidence" value="ECO:0007669"/>
    <property type="project" value="UniProtKB-SubCell"/>
</dbReference>
<reference evidence="11 12" key="1">
    <citation type="submission" date="2018-02" db="EMBL/GenBank/DDBJ databases">
        <title>Draft Genome of Achromobacter spanius stain 6.</title>
        <authorList>
            <person name="Gunasekera T.S."/>
            <person name="Radwan O."/>
            <person name="Ruiz O.N."/>
        </authorList>
    </citation>
    <scope>NUCLEOTIDE SEQUENCE [LARGE SCALE GENOMIC DNA]</scope>
    <source>
        <strain evidence="11 12">6</strain>
    </source>
</reference>
<evidence type="ECO:0000256" key="4">
    <source>
        <dbReference type="ARBA" id="ARBA00022679"/>
    </source>
</evidence>
<keyword evidence="4 11" id="KW-0808">Transferase</keyword>
<feature type="transmembrane region" description="Helical" evidence="8">
    <location>
        <begin position="359"/>
        <end position="382"/>
    </location>
</feature>
<accession>A0A2K8S0A0</accession>
<dbReference type="GO" id="GO:0009103">
    <property type="term" value="P:lipopolysaccharide biosynthetic process"/>
    <property type="evidence" value="ECO:0007669"/>
    <property type="project" value="UniProtKB-ARBA"/>
</dbReference>
<protein>
    <submittedName>
        <fullName evidence="10">Glycosyltransferase family 39 protein</fullName>
    </submittedName>
</protein>
<dbReference type="EMBL" id="JAOCDZ010000003">
    <property type="protein sequence ID" value="MDH0735459.1"/>
    <property type="molecule type" value="Genomic_DNA"/>
</dbReference>
<keyword evidence="6 8" id="KW-1133">Transmembrane helix</keyword>
<evidence type="ECO:0000256" key="1">
    <source>
        <dbReference type="ARBA" id="ARBA00004651"/>
    </source>
</evidence>
<dbReference type="Proteomes" id="UP000239990">
    <property type="component" value="Unassembled WGS sequence"/>
</dbReference>
<feature type="domain" description="ArnT-like N-terminal" evidence="9">
    <location>
        <begin position="31"/>
        <end position="236"/>
    </location>
</feature>
<keyword evidence="5 8" id="KW-0812">Transmembrane</keyword>
<sequence length="481" mass="52986">MQLKDKWFFGGLAGIVLARLYSMAVMPLVDTSEPRYAEIARLMAESGDWITPWFEPGVPFWGKPPLSFWSQALGILMLGGSEFAVRFPSFVAMAALAALLYRAADILAGRASARLATLVLASMLLPLAAAGAVLTDSFFALGVSYSMLAFLVAPTRSTLFWRYGFFVGLAIGLLSKGPLTFVLIGIAIVPWIAVHRQRLLYVTALPWFKGMLVTLALTVPWYVYAEAKTPGFLQYFLVGEHFLRFLDAGWKGDLYGTAHERPLGSIWAEWLLASFPWGWVGVLLAGWLIARPSRRERALQVWRLPLVGYLAMWTLASPVFFTFSGNILWTYVLPGLPAFALLFSIYAKEIFLVGQTPTLKRALIGVGALVPAAAIILGLVSLTAPTRFKTEKQLVAAATAQMTAGQKLYFVHSRPFSARFYSGGKAELIDLVGLNKLVFEQCESAFVAIPKGMEASINGGLRSRLAAIYKSRRYSLYKVEH</sequence>